<feature type="transmembrane region" description="Helical" evidence="3">
    <location>
        <begin position="372"/>
        <end position="391"/>
    </location>
</feature>
<dbReference type="SUPFAM" id="SSF103473">
    <property type="entry name" value="MFS general substrate transporter"/>
    <property type="match status" value="1"/>
</dbReference>
<evidence type="ECO:0000256" key="3">
    <source>
        <dbReference type="SAM" id="Phobius"/>
    </source>
</evidence>
<sequence length="443" mass="47633">MSNQKHDVKAGKSNFGAKGWFVIIFSFLCIVLDSSLINDSLNVVISAFSGTHGWSQNSLYAFSSICSFISVAGAVLWGYLSNKTNIRFVWGFSLAITAVACFFWGRTDSIVVYFICLAVSTVGGMAFCYIANLNVISNWFPKKKGIAMGWVTIGFPLSAAVTSVAVGKMMAAGGLPHVYTVYGIIAAVFAVIAFIFIRDYPEQAGAYPDNDKSYSKEEADKELRLGLEYMKTSIWKPAKLLKNKRVWAIAFSLGVMELYSLGVMTNFLPRFLQAGYQQPEILKMLGIAGALACLGSYACGQLDAHVGTKKAVLITQTLAIIALILNLIPMRATQYASLPFLAMMLGGASNYLVSFTNTVWGRYDFPMAYKVLKPMVAALGACGVAIVGIIGNTASYAVAYVVLGVLVAAGMAVMAMTSDSKLGRDEEDFEAEEAGLSGAADNQ</sequence>
<feature type="transmembrane region" description="Helical" evidence="3">
    <location>
        <begin position="397"/>
        <end position="416"/>
    </location>
</feature>
<dbReference type="OrthoDB" id="182417at2"/>
<feature type="transmembrane region" description="Helical" evidence="3">
    <location>
        <begin position="311"/>
        <end position="328"/>
    </location>
</feature>
<dbReference type="InterPro" id="IPR036259">
    <property type="entry name" value="MFS_trans_sf"/>
</dbReference>
<dbReference type="GO" id="GO:0005886">
    <property type="term" value="C:plasma membrane"/>
    <property type="evidence" value="ECO:0007669"/>
    <property type="project" value="UniProtKB-SubCell"/>
</dbReference>
<protein>
    <submittedName>
        <fullName evidence="4">MFS transporter</fullName>
    </submittedName>
</protein>
<gene>
    <name evidence="4" type="ORF">EV211_10144</name>
</gene>
<reference evidence="4 5" key="1">
    <citation type="submission" date="2019-03" db="EMBL/GenBank/DDBJ databases">
        <title>Genomic Encyclopedia of Type Strains, Phase IV (KMG-IV): sequencing the most valuable type-strain genomes for metagenomic binning, comparative biology and taxonomic classification.</title>
        <authorList>
            <person name="Goeker M."/>
        </authorList>
    </citation>
    <scope>NUCLEOTIDE SEQUENCE [LARGE SCALE GENOMIC DNA]</scope>
    <source>
        <strain evidence="4 5">DSM 28287</strain>
    </source>
</reference>
<dbReference type="Gene3D" id="1.20.1250.20">
    <property type="entry name" value="MFS general substrate transporter like domains"/>
    <property type="match status" value="2"/>
</dbReference>
<proteinExistence type="predicted"/>
<dbReference type="AlphaFoldDB" id="A0A4R6QDX7"/>
<dbReference type="GO" id="GO:0022857">
    <property type="term" value="F:transmembrane transporter activity"/>
    <property type="evidence" value="ECO:0007669"/>
    <property type="project" value="InterPro"/>
</dbReference>
<evidence type="ECO:0000313" key="4">
    <source>
        <dbReference type="EMBL" id="TDP60530.1"/>
    </source>
</evidence>
<evidence type="ECO:0000256" key="2">
    <source>
        <dbReference type="SAM" id="MobiDB-lite"/>
    </source>
</evidence>
<feature type="transmembrane region" description="Helical" evidence="3">
    <location>
        <begin position="111"/>
        <end position="133"/>
    </location>
</feature>
<accession>A0A4R6QDX7</accession>
<feature type="transmembrane region" description="Helical" evidence="3">
    <location>
        <begin position="145"/>
        <end position="166"/>
    </location>
</feature>
<keyword evidence="3" id="KW-1133">Transmembrane helix</keyword>
<name>A0A4R6QDX7_9FIRM</name>
<dbReference type="PANTHER" id="PTHR11360">
    <property type="entry name" value="MONOCARBOXYLATE TRANSPORTER"/>
    <property type="match status" value="1"/>
</dbReference>
<comment type="caution">
    <text evidence="4">The sequence shown here is derived from an EMBL/GenBank/DDBJ whole genome shotgun (WGS) entry which is preliminary data.</text>
</comment>
<dbReference type="EMBL" id="SNXO01000001">
    <property type="protein sequence ID" value="TDP60530.1"/>
    <property type="molecule type" value="Genomic_DNA"/>
</dbReference>
<evidence type="ECO:0000256" key="1">
    <source>
        <dbReference type="ARBA" id="ARBA00004651"/>
    </source>
</evidence>
<dbReference type="Proteomes" id="UP000295500">
    <property type="component" value="Unassembled WGS sequence"/>
</dbReference>
<keyword evidence="3" id="KW-0472">Membrane</keyword>
<feature type="transmembrane region" description="Helical" evidence="3">
    <location>
        <begin position="178"/>
        <end position="197"/>
    </location>
</feature>
<dbReference type="InterPro" id="IPR050327">
    <property type="entry name" value="Proton-linked_MCT"/>
</dbReference>
<dbReference type="PANTHER" id="PTHR11360:SF308">
    <property type="entry name" value="BLL3089 PROTEIN"/>
    <property type="match status" value="1"/>
</dbReference>
<keyword evidence="5" id="KW-1185">Reference proteome</keyword>
<evidence type="ECO:0000313" key="5">
    <source>
        <dbReference type="Proteomes" id="UP000295500"/>
    </source>
</evidence>
<feature type="transmembrane region" description="Helical" evidence="3">
    <location>
        <begin position="58"/>
        <end position="80"/>
    </location>
</feature>
<dbReference type="RefSeq" id="WP_133527418.1">
    <property type="nucleotide sequence ID" value="NZ_SNXO01000001.1"/>
</dbReference>
<dbReference type="Pfam" id="PF07690">
    <property type="entry name" value="MFS_1"/>
    <property type="match status" value="1"/>
</dbReference>
<feature type="transmembrane region" description="Helical" evidence="3">
    <location>
        <begin position="20"/>
        <end position="38"/>
    </location>
</feature>
<feature type="region of interest" description="Disordered" evidence="2">
    <location>
        <begin position="424"/>
        <end position="443"/>
    </location>
</feature>
<feature type="transmembrane region" description="Helical" evidence="3">
    <location>
        <begin position="340"/>
        <end position="360"/>
    </location>
</feature>
<feature type="transmembrane region" description="Helical" evidence="3">
    <location>
        <begin position="87"/>
        <end position="105"/>
    </location>
</feature>
<organism evidence="4 5">
    <name type="scientific">Aminicella lysinilytica</name>
    <dbReference type="NCBI Taxonomy" id="433323"/>
    <lineage>
        <taxon>Bacteria</taxon>
        <taxon>Bacillati</taxon>
        <taxon>Bacillota</taxon>
        <taxon>Clostridia</taxon>
        <taxon>Peptostreptococcales</taxon>
        <taxon>Anaerovoracaceae</taxon>
        <taxon>Aminicella</taxon>
    </lineage>
</organism>
<feature type="transmembrane region" description="Helical" evidence="3">
    <location>
        <begin position="246"/>
        <end position="269"/>
    </location>
</feature>
<comment type="subcellular location">
    <subcellularLocation>
        <location evidence="1">Cell membrane</location>
        <topology evidence="1">Multi-pass membrane protein</topology>
    </subcellularLocation>
</comment>
<keyword evidence="3" id="KW-0812">Transmembrane</keyword>
<dbReference type="InterPro" id="IPR011701">
    <property type="entry name" value="MFS"/>
</dbReference>